<sequence>MNAALKLRMLCEWRLATRSALCRMLCFALLTSMAGCVSAPRSVQVLQPSYALDAGQQSKLGRVGAQALTAASTEESAFHLLPAGLEALAARLALVAGAERSIDLQYYILRADSSGMGLMAALWQAAERGVRVRLLLDDWGARPDDATLQRLAAHSHIEVRLFNPLIHPRSATLSLLLDFERTQQRMHNKLLLADSQAAILGGRNIGDEYFSRHREFEFGDVDVLAFGPVVPQMAAAFDLYWNDALSLSLLSDLVAPESSTQPAEPVTELWQAAHGSGWARRLAAGELRFFCGRATAVHDKPGKLDPERPSENSRLGRAIANAMGAVERELLIVSPYFVPGEGGVAQLRELAQRGVRITIVTNTLAATDVPAVHAGYARYRHDLLQAGLALYEVRPDAAQQGLGRKERNERYERSERNGRTGSSRLSLHAKLLVADRSSAFIGSMNIDPRSQRLNTENGVVVTSPALAAELVGGVQRALVNDAWRVHEEGEGLRWTGVQDGRLVTLDHDPGASWWLRLQASLLAWLPIEDLL</sequence>
<dbReference type="InterPro" id="IPR025202">
    <property type="entry name" value="PLD-like_dom"/>
</dbReference>
<feature type="region of interest" description="Disordered" evidence="1">
    <location>
        <begin position="399"/>
        <end position="423"/>
    </location>
</feature>
<feature type="signal peptide" evidence="2">
    <location>
        <begin position="1"/>
        <end position="34"/>
    </location>
</feature>
<comment type="caution">
    <text evidence="4">The sequence shown here is derived from an EMBL/GenBank/DDBJ whole genome shotgun (WGS) entry which is preliminary data.</text>
</comment>
<dbReference type="Proteomes" id="UP001221189">
    <property type="component" value="Unassembled WGS sequence"/>
</dbReference>
<feature type="domain" description="PLD phosphodiesterase" evidence="3">
    <location>
        <begin position="423"/>
        <end position="450"/>
    </location>
</feature>
<evidence type="ECO:0000256" key="2">
    <source>
        <dbReference type="SAM" id="SignalP"/>
    </source>
</evidence>
<proteinExistence type="predicted"/>
<dbReference type="Gene3D" id="3.30.870.10">
    <property type="entry name" value="Endonuclease Chain A"/>
    <property type="match status" value="2"/>
</dbReference>
<dbReference type="PANTHER" id="PTHR21248">
    <property type="entry name" value="CARDIOLIPIN SYNTHASE"/>
    <property type="match status" value="1"/>
</dbReference>
<dbReference type="SMART" id="SM00155">
    <property type="entry name" value="PLDc"/>
    <property type="match status" value="2"/>
</dbReference>
<reference evidence="4 5" key="1">
    <citation type="submission" date="2022-10" db="EMBL/GenBank/DDBJ databases">
        <title>Paucibacter sp. hw1 Genome sequencing.</title>
        <authorList>
            <person name="Park S."/>
        </authorList>
    </citation>
    <scope>NUCLEOTIDE SEQUENCE [LARGE SCALE GENOMIC DNA]</scope>
    <source>
        <strain evidence="5">hw1</strain>
    </source>
</reference>
<keyword evidence="2" id="KW-0732">Signal</keyword>
<dbReference type="SUPFAM" id="SSF56024">
    <property type="entry name" value="Phospholipase D/nuclease"/>
    <property type="match status" value="2"/>
</dbReference>
<feature type="chain" id="PRO_5047412601" evidence="2">
    <location>
        <begin position="35"/>
        <end position="531"/>
    </location>
</feature>
<dbReference type="InterPro" id="IPR001736">
    <property type="entry name" value="PLipase_D/transphosphatidylase"/>
</dbReference>
<evidence type="ECO:0000256" key="1">
    <source>
        <dbReference type="SAM" id="MobiDB-lite"/>
    </source>
</evidence>
<keyword evidence="5" id="KW-1185">Reference proteome</keyword>
<name>A0ABT5KJK1_9BURK</name>
<protein>
    <submittedName>
        <fullName evidence="4">Phospholipase D family protein</fullName>
    </submittedName>
</protein>
<dbReference type="RefSeq" id="WP_273601185.1">
    <property type="nucleotide sequence ID" value="NZ_JAQQXT010000009.1"/>
</dbReference>
<dbReference type="PROSITE" id="PS50035">
    <property type="entry name" value="PLD"/>
    <property type="match status" value="2"/>
</dbReference>
<organism evidence="4 5">
    <name type="scientific">Roseateles albus</name>
    <dbReference type="NCBI Taxonomy" id="2987525"/>
    <lineage>
        <taxon>Bacteria</taxon>
        <taxon>Pseudomonadati</taxon>
        <taxon>Pseudomonadota</taxon>
        <taxon>Betaproteobacteria</taxon>
        <taxon>Burkholderiales</taxon>
        <taxon>Sphaerotilaceae</taxon>
        <taxon>Roseateles</taxon>
    </lineage>
</organism>
<dbReference type="CDD" id="cd09111">
    <property type="entry name" value="PLDc_ymdC_like_1"/>
    <property type="match status" value="1"/>
</dbReference>
<accession>A0ABT5KJK1</accession>
<feature type="domain" description="PLD phosphodiesterase" evidence="3">
    <location>
        <begin position="182"/>
        <end position="209"/>
    </location>
</feature>
<evidence type="ECO:0000313" key="4">
    <source>
        <dbReference type="EMBL" id="MDC8773011.1"/>
    </source>
</evidence>
<evidence type="ECO:0000259" key="3">
    <source>
        <dbReference type="PROSITE" id="PS50035"/>
    </source>
</evidence>
<feature type="compositionally biased region" description="Basic and acidic residues" evidence="1">
    <location>
        <begin position="403"/>
        <end position="418"/>
    </location>
</feature>
<dbReference type="PANTHER" id="PTHR21248:SF12">
    <property type="entry name" value="CARDIOLIPIN SYNTHASE C"/>
    <property type="match status" value="1"/>
</dbReference>
<dbReference type="Pfam" id="PF13091">
    <property type="entry name" value="PLDc_2"/>
    <property type="match status" value="2"/>
</dbReference>
<dbReference type="EMBL" id="JAQQXT010000009">
    <property type="protein sequence ID" value="MDC8773011.1"/>
    <property type="molecule type" value="Genomic_DNA"/>
</dbReference>
<evidence type="ECO:0000313" key="5">
    <source>
        <dbReference type="Proteomes" id="UP001221189"/>
    </source>
</evidence>
<gene>
    <name evidence="4" type="ORF">PRZ03_15600</name>
</gene>
<dbReference type="CDD" id="cd09113">
    <property type="entry name" value="PLDc_ymdC_like_2"/>
    <property type="match status" value="1"/>
</dbReference>